<sequence>MASSDHIVLLDFLGSPFGMRVRLALAAKGIEYQIEEEDSTQSKSSLLLKLDTVHKKIPVLIHNGKPICESLIIVAYIDEVWKDRCPLLPADPYLH</sequence>
<keyword evidence="6" id="KW-1185">Reference proteome</keyword>
<dbReference type="GO" id="GO:0004364">
    <property type="term" value="F:glutathione transferase activity"/>
    <property type="evidence" value="ECO:0007669"/>
    <property type="project" value="UniProtKB-EC"/>
</dbReference>
<dbReference type="InterPro" id="IPR036249">
    <property type="entry name" value="Thioredoxin-like_sf"/>
</dbReference>
<dbReference type="eggNOG" id="KOG0406">
    <property type="taxonomic scope" value="Eukaryota"/>
</dbReference>
<reference evidence="6" key="1">
    <citation type="journal article" date="2007" name="Nature">
        <title>The grapevine genome sequence suggests ancestral hexaploidization in major angiosperm phyla.</title>
        <authorList>
            <consortium name="The French-Italian Public Consortium for Grapevine Genome Characterization."/>
            <person name="Jaillon O."/>
            <person name="Aury J.-M."/>
            <person name="Noel B."/>
            <person name="Policriti A."/>
            <person name="Clepet C."/>
            <person name="Casagrande A."/>
            <person name="Choisne N."/>
            <person name="Aubourg S."/>
            <person name="Vitulo N."/>
            <person name="Jubin C."/>
            <person name="Vezzi A."/>
            <person name="Legeai F."/>
            <person name="Hugueney P."/>
            <person name="Dasilva C."/>
            <person name="Horner D."/>
            <person name="Mica E."/>
            <person name="Jublot D."/>
            <person name="Poulain J."/>
            <person name="Bruyere C."/>
            <person name="Billault A."/>
            <person name="Segurens B."/>
            <person name="Gouyvenoux M."/>
            <person name="Ugarte E."/>
            <person name="Cattonaro F."/>
            <person name="Anthouard V."/>
            <person name="Vico V."/>
            <person name="Del Fabbro C."/>
            <person name="Alaux M."/>
            <person name="Di Gaspero G."/>
            <person name="Dumas V."/>
            <person name="Felice N."/>
            <person name="Paillard S."/>
            <person name="Juman I."/>
            <person name="Moroldo M."/>
            <person name="Scalabrin S."/>
            <person name="Canaguier A."/>
            <person name="Le Clainche I."/>
            <person name="Malacrida G."/>
            <person name="Durand E."/>
            <person name="Pesole G."/>
            <person name="Laucou V."/>
            <person name="Chatelet P."/>
            <person name="Merdinoglu D."/>
            <person name="Delledonne M."/>
            <person name="Pezzotti M."/>
            <person name="Lecharny A."/>
            <person name="Scarpelli C."/>
            <person name="Artiguenave F."/>
            <person name="Pe M.E."/>
            <person name="Valle G."/>
            <person name="Morgante M."/>
            <person name="Caboche M."/>
            <person name="Adam-Blondon A.-F."/>
            <person name="Weissenbach J."/>
            <person name="Quetier F."/>
            <person name="Wincker P."/>
        </authorList>
    </citation>
    <scope>NUCLEOTIDE SEQUENCE [LARGE SCALE GENOMIC DNA]</scope>
    <source>
        <strain evidence="6">cv. Pinot noir / PN40024</strain>
    </source>
</reference>
<dbReference type="InParanoid" id="F6HLV3"/>
<dbReference type="Pfam" id="PF02798">
    <property type="entry name" value="GST_N"/>
    <property type="match status" value="1"/>
</dbReference>
<feature type="domain" description="GST N-terminal" evidence="4">
    <location>
        <begin position="5"/>
        <end position="85"/>
    </location>
</feature>
<dbReference type="HOGENOM" id="CLU_011226_19_0_1"/>
<dbReference type="CDD" id="cd03058">
    <property type="entry name" value="GST_N_Tau"/>
    <property type="match status" value="1"/>
</dbReference>
<gene>
    <name evidence="5" type="ordered locus">VIT_10s0003g04250</name>
</gene>
<dbReference type="PANTHER" id="PTHR44548">
    <property type="entry name" value="GST N-TERMINAL DOMAIN-CONTAINING PROTEIN"/>
    <property type="match status" value="1"/>
</dbReference>
<dbReference type="Gene3D" id="3.40.30.10">
    <property type="entry name" value="Glutaredoxin"/>
    <property type="match status" value="1"/>
</dbReference>
<dbReference type="EC" id="2.5.1.18" evidence="1"/>
<dbReference type="PaxDb" id="29760-VIT_10s0003g04250.t01"/>
<dbReference type="SUPFAM" id="SSF52833">
    <property type="entry name" value="Thioredoxin-like"/>
    <property type="match status" value="1"/>
</dbReference>
<evidence type="ECO:0000256" key="3">
    <source>
        <dbReference type="ARBA" id="ARBA00047960"/>
    </source>
</evidence>
<comment type="catalytic activity">
    <reaction evidence="3">
        <text>RX + glutathione = an S-substituted glutathione + a halide anion + H(+)</text>
        <dbReference type="Rhea" id="RHEA:16437"/>
        <dbReference type="ChEBI" id="CHEBI:15378"/>
        <dbReference type="ChEBI" id="CHEBI:16042"/>
        <dbReference type="ChEBI" id="CHEBI:17792"/>
        <dbReference type="ChEBI" id="CHEBI:57925"/>
        <dbReference type="ChEBI" id="CHEBI:90779"/>
        <dbReference type="EC" id="2.5.1.18"/>
    </reaction>
</comment>
<proteinExistence type="predicted"/>
<dbReference type="EMBL" id="FN595992">
    <property type="protein sequence ID" value="CCB55828.1"/>
    <property type="molecule type" value="Genomic_DNA"/>
</dbReference>
<evidence type="ECO:0000256" key="1">
    <source>
        <dbReference type="ARBA" id="ARBA00012452"/>
    </source>
</evidence>
<evidence type="ECO:0000259" key="4">
    <source>
        <dbReference type="PROSITE" id="PS50404"/>
    </source>
</evidence>
<keyword evidence="2" id="KW-0808">Transferase</keyword>
<evidence type="ECO:0000256" key="2">
    <source>
        <dbReference type="ARBA" id="ARBA00022679"/>
    </source>
</evidence>
<dbReference type="FunFam" id="3.40.30.10:FF:000014">
    <property type="entry name" value="Tau class glutathione S-transferase"/>
    <property type="match status" value="1"/>
</dbReference>
<dbReference type="PROSITE" id="PS50404">
    <property type="entry name" value="GST_NTER"/>
    <property type="match status" value="1"/>
</dbReference>
<organism evidence="5 6">
    <name type="scientific">Vitis vinifera</name>
    <name type="common">Grape</name>
    <dbReference type="NCBI Taxonomy" id="29760"/>
    <lineage>
        <taxon>Eukaryota</taxon>
        <taxon>Viridiplantae</taxon>
        <taxon>Streptophyta</taxon>
        <taxon>Embryophyta</taxon>
        <taxon>Tracheophyta</taxon>
        <taxon>Spermatophyta</taxon>
        <taxon>Magnoliopsida</taxon>
        <taxon>eudicotyledons</taxon>
        <taxon>Gunneridae</taxon>
        <taxon>Pentapetalae</taxon>
        <taxon>rosids</taxon>
        <taxon>Vitales</taxon>
        <taxon>Vitaceae</taxon>
        <taxon>Viteae</taxon>
        <taxon>Vitis</taxon>
    </lineage>
</organism>
<dbReference type="PANTHER" id="PTHR44548:SF2">
    <property type="entry name" value="GLUTATHIONE S-TRANSFERASE"/>
    <property type="match status" value="1"/>
</dbReference>
<protein>
    <recommendedName>
        <fullName evidence="1">glutathione transferase</fullName>
        <ecNumber evidence="1">2.5.1.18</ecNumber>
    </recommendedName>
</protein>
<name>F6HLV3_VITVI</name>
<dbReference type="Proteomes" id="UP000009183">
    <property type="component" value="Chromosome 10"/>
</dbReference>
<accession>F6HLV3</accession>
<evidence type="ECO:0000313" key="6">
    <source>
        <dbReference type="Proteomes" id="UP000009183"/>
    </source>
</evidence>
<evidence type="ECO:0000313" key="5">
    <source>
        <dbReference type="EMBL" id="CCB55828.1"/>
    </source>
</evidence>
<dbReference type="AlphaFoldDB" id="F6HLV3"/>
<dbReference type="InterPro" id="IPR004045">
    <property type="entry name" value="Glutathione_S-Trfase_N"/>
</dbReference>